<protein>
    <submittedName>
        <fullName evidence="2">Endonuclease/exonuclease/phosphatase family metal-dependent hydrolase</fullName>
    </submittedName>
</protein>
<dbReference type="RefSeq" id="WP_134012258.1">
    <property type="nucleotide sequence ID" value="NZ_SODU01000003.1"/>
</dbReference>
<sequence length="259" mass="29126">MRLATLNVWGVRGDWPARLALFRKGFQQLNADVLTLQETVFNADVDQVMEMLGPEYHVVHSSEREYDGSGISTASRWPIGDVLELDLNVTDRTGDFACTALLTEVLAPFGRVWVANHFPDYQVDHERERCAQTVLVARKLEQLVSDSPGHVVVAGDLDADDAADSLRFWTGRHVVDNLSVCYRSAWQATHPHEPLETFVPENPLFVDGDWPYRGLDHILVRCGADGRPTLPIQSCRRTFDQPGEIPSDHYGLAADFEER</sequence>
<evidence type="ECO:0000313" key="3">
    <source>
        <dbReference type="Proteomes" id="UP000295060"/>
    </source>
</evidence>
<evidence type="ECO:0000313" key="2">
    <source>
        <dbReference type="EMBL" id="TDW88436.1"/>
    </source>
</evidence>
<dbReference type="Pfam" id="PF03372">
    <property type="entry name" value="Exo_endo_phos"/>
    <property type="match status" value="1"/>
</dbReference>
<reference evidence="2 3" key="1">
    <citation type="submission" date="2019-03" db="EMBL/GenBank/DDBJ databases">
        <title>Genomic Encyclopedia of Type Strains, Phase III (KMG-III): the genomes of soil and plant-associated and newly described type strains.</title>
        <authorList>
            <person name="Whitman W."/>
        </authorList>
    </citation>
    <scope>NUCLEOTIDE SEQUENCE [LARGE SCALE GENOMIC DNA]</scope>
    <source>
        <strain evidence="2 3">VKMAc-2574</strain>
    </source>
</reference>
<accession>A0ABY2FDW9</accession>
<comment type="caution">
    <text evidence="2">The sequence shown here is derived from an EMBL/GenBank/DDBJ whole genome shotgun (WGS) entry which is preliminary data.</text>
</comment>
<dbReference type="Proteomes" id="UP000295060">
    <property type="component" value="Unassembled WGS sequence"/>
</dbReference>
<dbReference type="GO" id="GO:0016787">
    <property type="term" value="F:hydrolase activity"/>
    <property type="evidence" value="ECO:0007669"/>
    <property type="project" value="UniProtKB-KW"/>
</dbReference>
<organism evidence="2 3">
    <name type="scientific">Kribbella pratensis</name>
    <dbReference type="NCBI Taxonomy" id="2512112"/>
    <lineage>
        <taxon>Bacteria</taxon>
        <taxon>Bacillati</taxon>
        <taxon>Actinomycetota</taxon>
        <taxon>Actinomycetes</taxon>
        <taxon>Propionibacteriales</taxon>
        <taxon>Kribbellaceae</taxon>
        <taxon>Kribbella</taxon>
    </lineage>
</organism>
<keyword evidence="2" id="KW-0540">Nuclease</keyword>
<dbReference type="GO" id="GO:0004519">
    <property type="term" value="F:endonuclease activity"/>
    <property type="evidence" value="ECO:0007669"/>
    <property type="project" value="UniProtKB-KW"/>
</dbReference>
<dbReference type="InterPro" id="IPR036691">
    <property type="entry name" value="Endo/exonu/phosph_ase_sf"/>
</dbReference>
<dbReference type="EMBL" id="SODU01000003">
    <property type="protein sequence ID" value="TDW88436.1"/>
    <property type="molecule type" value="Genomic_DNA"/>
</dbReference>
<evidence type="ECO:0000259" key="1">
    <source>
        <dbReference type="Pfam" id="PF03372"/>
    </source>
</evidence>
<keyword evidence="2" id="KW-0378">Hydrolase</keyword>
<keyword evidence="2" id="KW-0255">Endonuclease</keyword>
<dbReference type="SUPFAM" id="SSF56219">
    <property type="entry name" value="DNase I-like"/>
    <property type="match status" value="1"/>
</dbReference>
<name>A0ABY2FDW9_9ACTN</name>
<proteinExistence type="predicted"/>
<dbReference type="InterPro" id="IPR005135">
    <property type="entry name" value="Endo/exonuclease/phosphatase"/>
</dbReference>
<gene>
    <name evidence="2" type="ORF">EV137_6540</name>
</gene>
<keyword evidence="3" id="KW-1185">Reference proteome</keyword>
<dbReference type="Gene3D" id="3.60.10.10">
    <property type="entry name" value="Endonuclease/exonuclease/phosphatase"/>
    <property type="match status" value="1"/>
</dbReference>
<feature type="domain" description="Endonuclease/exonuclease/phosphatase" evidence="1">
    <location>
        <begin position="4"/>
        <end position="249"/>
    </location>
</feature>